<dbReference type="Proteomes" id="UP001576776">
    <property type="component" value="Unassembled WGS sequence"/>
</dbReference>
<protein>
    <submittedName>
        <fullName evidence="2">DUF5615 family PIN-like protein</fullName>
    </submittedName>
</protein>
<gene>
    <name evidence="2" type="ORF">ACE1B6_10455</name>
</gene>
<evidence type="ECO:0000313" key="2">
    <source>
        <dbReference type="EMBL" id="MFB2935663.1"/>
    </source>
</evidence>
<sequence>MRVLLDECLPKKLQRELVGHTVITVPQQGWAGKKNGELLQLAESEFDVFLTIDRNLTAQQNLSTRNIAIVVVVASSNRIEALKPLIPQLLVILETIQSGQVIYVC</sequence>
<dbReference type="Pfam" id="PF18480">
    <property type="entry name" value="DUF5615"/>
    <property type="match status" value="1"/>
</dbReference>
<organism evidence="2 3">
    <name type="scientific">Floridaenema fluviatile BLCC-F154</name>
    <dbReference type="NCBI Taxonomy" id="3153640"/>
    <lineage>
        <taxon>Bacteria</taxon>
        <taxon>Bacillati</taxon>
        <taxon>Cyanobacteriota</taxon>
        <taxon>Cyanophyceae</taxon>
        <taxon>Oscillatoriophycideae</taxon>
        <taxon>Aerosakkonematales</taxon>
        <taxon>Aerosakkonemataceae</taxon>
        <taxon>Floridanema</taxon>
        <taxon>Floridanema fluviatile</taxon>
    </lineage>
</organism>
<reference evidence="2 3" key="1">
    <citation type="submission" date="2024-09" db="EMBL/GenBank/DDBJ databases">
        <title>Floridaenema gen nov. (Aerosakkonemataceae, Aerosakkonematales ord. nov., Cyanobacteria) from benthic tropical and subtropical fresh waters, with the description of four new species.</title>
        <authorList>
            <person name="Moretto J.A."/>
            <person name="Berthold D.E."/>
            <person name="Lefler F.W."/>
            <person name="Huang I.-S."/>
            <person name="Laughinghouse H. IV."/>
        </authorList>
    </citation>
    <scope>NUCLEOTIDE SEQUENCE [LARGE SCALE GENOMIC DNA]</scope>
    <source>
        <strain evidence="2 3">BLCC-F154</strain>
    </source>
</reference>
<proteinExistence type="predicted"/>
<evidence type="ECO:0000313" key="3">
    <source>
        <dbReference type="Proteomes" id="UP001576776"/>
    </source>
</evidence>
<evidence type="ECO:0000259" key="1">
    <source>
        <dbReference type="Pfam" id="PF18480"/>
    </source>
</evidence>
<dbReference type="EMBL" id="JBHFNS010000043">
    <property type="protein sequence ID" value="MFB2935663.1"/>
    <property type="molecule type" value="Genomic_DNA"/>
</dbReference>
<comment type="caution">
    <text evidence="2">The sequence shown here is derived from an EMBL/GenBank/DDBJ whole genome shotgun (WGS) entry which is preliminary data.</text>
</comment>
<feature type="domain" description="DUF5615" evidence="1">
    <location>
        <begin position="1"/>
        <end position="103"/>
    </location>
</feature>
<dbReference type="InterPro" id="IPR041049">
    <property type="entry name" value="DUF5615"/>
</dbReference>
<accession>A0ABV4YAW0</accession>
<dbReference type="RefSeq" id="WP_413257166.1">
    <property type="nucleotide sequence ID" value="NZ_JBHFNS010000043.1"/>
</dbReference>
<keyword evidence="3" id="KW-1185">Reference proteome</keyword>
<name>A0ABV4YAW0_9CYAN</name>